<dbReference type="RefSeq" id="WP_229681938.1">
    <property type="nucleotide sequence ID" value="NZ_BAABJU010000010.1"/>
</dbReference>
<evidence type="ECO:0000313" key="18">
    <source>
        <dbReference type="Proteomes" id="UP000552836"/>
    </source>
</evidence>
<comment type="pathway">
    <text evidence="2">Cofactor biosynthesis; NAD(+) biosynthesis; nicotinate D-ribonucleotide from quinolinate: step 1/1.</text>
</comment>
<dbReference type="InterPro" id="IPR037128">
    <property type="entry name" value="Quinolinate_PRibosylTase_N_sf"/>
</dbReference>
<dbReference type="SUPFAM" id="SSF54675">
    <property type="entry name" value="Nicotinate/Quinolinate PRTase N-terminal domain-like"/>
    <property type="match status" value="1"/>
</dbReference>
<dbReference type="UniPathway" id="UPA00253">
    <property type="reaction ID" value="UER00331"/>
</dbReference>
<dbReference type="CDD" id="cd01572">
    <property type="entry name" value="QPRTase"/>
    <property type="match status" value="1"/>
</dbReference>
<dbReference type="Gene3D" id="3.90.1170.20">
    <property type="entry name" value="Quinolinate phosphoribosyl transferase, N-terminal domain"/>
    <property type="match status" value="1"/>
</dbReference>
<dbReference type="InterPro" id="IPR036068">
    <property type="entry name" value="Nicotinate_pribotase-like_C"/>
</dbReference>
<evidence type="ECO:0000313" key="17">
    <source>
        <dbReference type="EMBL" id="NIH66108.1"/>
    </source>
</evidence>
<proteinExistence type="inferred from homology"/>
<dbReference type="Pfam" id="PF02749">
    <property type="entry name" value="QRPTase_N"/>
    <property type="match status" value="1"/>
</dbReference>
<dbReference type="InterPro" id="IPR002638">
    <property type="entry name" value="Quinolinate_PRibosylTrfase_C"/>
</dbReference>
<dbReference type="Proteomes" id="UP000552836">
    <property type="component" value="Unassembled WGS sequence"/>
</dbReference>
<evidence type="ECO:0000256" key="5">
    <source>
        <dbReference type="ARBA" id="ARBA00011944"/>
    </source>
</evidence>
<dbReference type="InterPro" id="IPR013785">
    <property type="entry name" value="Aldolase_TIM"/>
</dbReference>
<dbReference type="PANTHER" id="PTHR32179:SF3">
    <property type="entry name" value="NICOTINATE-NUCLEOTIDE PYROPHOSPHORYLASE [CARBOXYLATING]"/>
    <property type="match status" value="1"/>
</dbReference>
<feature type="domain" description="Quinolinate phosphoribosyl transferase C-terminal" evidence="15">
    <location>
        <begin position="148"/>
        <end position="313"/>
    </location>
</feature>
<comment type="function">
    <text evidence="1">Involved in the catabolism of quinolinic acid (QA).</text>
</comment>
<keyword evidence="7" id="KW-0662">Pyridine nucleotide biosynthesis</keyword>
<comment type="subunit">
    <text evidence="4">Hexamer formed by 3 homodimers.</text>
</comment>
<dbReference type="AlphaFoldDB" id="A0A846LLB4"/>
<dbReference type="PIRSF" id="PIRSF006250">
    <property type="entry name" value="NadC_ModD"/>
    <property type="match status" value="1"/>
</dbReference>
<dbReference type="GO" id="GO:0034213">
    <property type="term" value="P:quinolinate catabolic process"/>
    <property type="evidence" value="ECO:0007669"/>
    <property type="project" value="TreeGrafter"/>
</dbReference>
<dbReference type="InterPro" id="IPR027277">
    <property type="entry name" value="NadC/ModD"/>
</dbReference>
<dbReference type="Pfam" id="PF01729">
    <property type="entry name" value="QRPTase_C"/>
    <property type="match status" value="1"/>
</dbReference>
<dbReference type="GO" id="GO:0009435">
    <property type="term" value="P:NAD+ biosynthetic process"/>
    <property type="evidence" value="ECO:0007669"/>
    <property type="project" value="UniProtKB-UniPathway"/>
</dbReference>
<evidence type="ECO:0000256" key="3">
    <source>
        <dbReference type="ARBA" id="ARBA00009400"/>
    </source>
</evidence>
<reference evidence="17 18" key="1">
    <citation type="submission" date="2020-02" db="EMBL/GenBank/DDBJ databases">
        <title>Sequencing the genomes of 1000 actinobacteria strains.</title>
        <authorList>
            <person name="Klenk H.-P."/>
        </authorList>
    </citation>
    <scope>NUCLEOTIDE SEQUENCE [LARGE SCALE GENOMIC DNA]</scope>
    <source>
        <strain evidence="17 18">DSM 45201</strain>
    </source>
</reference>
<evidence type="ECO:0000256" key="8">
    <source>
        <dbReference type="ARBA" id="ARBA00022676"/>
    </source>
</evidence>
<evidence type="ECO:0000256" key="2">
    <source>
        <dbReference type="ARBA" id="ARBA00004893"/>
    </source>
</evidence>
<name>A0A846LLB4_9ACTN</name>
<evidence type="ECO:0000256" key="14">
    <source>
        <dbReference type="SAM" id="MobiDB-lite"/>
    </source>
</evidence>
<dbReference type="PANTHER" id="PTHR32179">
    <property type="entry name" value="NICOTINATE-NUCLEOTIDE PYROPHOSPHORYLASE [CARBOXYLATING]"/>
    <property type="match status" value="1"/>
</dbReference>
<organism evidence="17 18">
    <name type="scientific">Modestobacter marinus</name>
    <dbReference type="NCBI Taxonomy" id="477641"/>
    <lineage>
        <taxon>Bacteria</taxon>
        <taxon>Bacillati</taxon>
        <taxon>Actinomycetota</taxon>
        <taxon>Actinomycetes</taxon>
        <taxon>Geodermatophilales</taxon>
        <taxon>Geodermatophilaceae</taxon>
        <taxon>Modestobacter</taxon>
    </lineage>
</organism>
<evidence type="ECO:0000256" key="12">
    <source>
        <dbReference type="ARBA" id="ARBA00069173"/>
    </source>
</evidence>
<keyword evidence="8 13" id="KW-0328">Glycosyltransferase</keyword>
<protein>
    <recommendedName>
        <fullName evidence="6">Nicotinate-nucleotide pyrophosphorylase [carboxylating]</fullName>
        <ecNumber evidence="5">2.4.2.19</ecNumber>
    </recommendedName>
    <alternativeName>
        <fullName evidence="12">Probable nicotinate-nucleotide pyrophosphorylase [carboxylating]</fullName>
    </alternativeName>
    <alternativeName>
        <fullName evidence="10">Quinolinate phosphoribosyltransferase [decarboxylating]</fullName>
    </alternativeName>
</protein>
<dbReference type="SUPFAM" id="SSF51690">
    <property type="entry name" value="Nicotinate/Quinolinate PRTase C-terminal domain-like"/>
    <property type="match status" value="1"/>
</dbReference>
<comment type="catalytic activity">
    <reaction evidence="11">
        <text>nicotinate beta-D-ribonucleotide + CO2 + diphosphate = quinolinate + 5-phospho-alpha-D-ribose 1-diphosphate + 2 H(+)</text>
        <dbReference type="Rhea" id="RHEA:12733"/>
        <dbReference type="ChEBI" id="CHEBI:15378"/>
        <dbReference type="ChEBI" id="CHEBI:16526"/>
        <dbReference type="ChEBI" id="CHEBI:29959"/>
        <dbReference type="ChEBI" id="CHEBI:33019"/>
        <dbReference type="ChEBI" id="CHEBI:57502"/>
        <dbReference type="ChEBI" id="CHEBI:58017"/>
        <dbReference type="EC" id="2.4.2.19"/>
    </reaction>
</comment>
<accession>A0A846LLB4</accession>
<dbReference type="FunFam" id="3.90.1170.20:FF:000001">
    <property type="entry name" value="Nicotinate-nucleotide diphosphorylase (Carboxylating)"/>
    <property type="match status" value="1"/>
</dbReference>
<evidence type="ECO:0000259" key="15">
    <source>
        <dbReference type="Pfam" id="PF01729"/>
    </source>
</evidence>
<evidence type="ECO:0000256" key="7">
    <source>
        <dbReference type="ARBA" id="ARBA00022642"/>
    </source>
</evidence>
<feature type="region of interest" description="Disordered" evidence="14">
    <location>
        <begin position="1"/>
        <end position="25"/>
    </location>
</feature>
<evidence type="ECO:0000256" key="13">
    <source>
        <dbReference type="PIRNR" id="PIRNR006250"/>
    </source>
</evidence>
<dbReference type="FunFam" id="3.20.20.70:FF:000030">
    <property type="entry name" value="Nicotinate-nucleotide pyrophosphorylase, carboxylating"/>
    <property type="match status" value="1"/>
</dbReference>
<keyword evidence="9 13" id="KW-0808">Transferase</keyword>
<evidence type="ECO:0000256" key="1">
    <source>
        <dbReference type="ARBA" id="ARBA00003237"/>
    </source>
</evidence>
<evidence type="ECO:0000256" key="11">
    <source>
        <dbReference type="ARBA" id="ARBA00047445"/>
    </source>
</evidence>
<feature type="domain" description="Quinolinate phosphoribosyl transferase N-terminal" evidence="16">
    <location>
        <begin position="61"/>
        <end position="146"/>
    </location>
</feature>
<dbReference type="GO" id="GO:0005737">
    <property type="term" value="C:cytoplasm"/>
    <property type="evidence" value="ECO:0007669"/>
    <property type="project" value="TreeGrafter"/>
</dbReference>
<dbReference type="GO" id="GO:0004514">
    <property type="term" value="F:nicotinate-nucleotide diphosphorylase (carboxylating) activity"/>
    <property type="evidence" value="ECO:0007669"/>
    <property type="project" value="UniProtKB-EC"/>
</dbReference>
<dbReference type="InterPro" id="IPR004393">
    <property type="entry name" value="NadC"/>
</dbReference>
<comment type="similarity">
    <text evidence="3 13">Belongs to the NadC/ModD family.</text>
</comment>
<dbReference type="EC" id="2.4.2.19" evidence="5"/>
<evidence type="ECO:0000256" key="10">
    <source>
        <dbReference type="ARBA" id="ARBA00033102"/>
    </source>
</evidence>
<dbReference type="NCBIfam" id="TIGR00078">
    <property type="entry name" value="nadC"/>
    <property type="match status" value="1"/>
</dbReference>
<gene>
    <name evidence="17" type="ORF">FB380_000554</name>
</gene>
<evidence type="ECO:0000256" key="9">
    <source>
        <dbReference type="ARBA" id="ARBA00022679"/>
    </source>
</evidence>
<evidence type="ECO:0000256" key="6">
    <source>
        <dbReference type="ARBA" id="ARBA00020990"/>
    </source>
</evidence>
<evidence type="ECO:0000259" key="16">
    <source>
        <dbReference type="Pfam" id="PF02749"/>
    </source>
</evidence>
<comment type="caution">
    <text evidence="17">The sequence shown here is derived from an EMBL/GenBank/DDBJ whole genome shotgun (WGS) entry which is preliminary data.</text>
</comment>
<evidence type="ECO:0000256" key="4">
    <source>
        <dbReference type="ARBA" id="ARBA00011218"/>
    </source>
</evidence>
<dbReference type="EMBL" id="JAAMPA010000001">
    <property type="protein sequence ID" value="NIH66108.1"/>
    <property type="molecule type" value="Genomic_DNA"/>
</dbReference>
<dbReference type="InterPro" id="IPR022412">
    <property type="entry name" value="Quinolinate_PRibosylTrfase_N"/>
</dbReference>
<sequence>MSEHDLVTNPAARALPTDPTDLTGTGLSADWVAELVERTLTEDLTGGAPLPSAPDVAVGYDVTSAATVPGTQFGTADLVARADGVVAGLPLAARVFTRLAPGATLTAGAADGDRVRRGDVLLTVRGPVRALLAAERSALNIASRASGIATATRAWVDAVAGTGAVVLDTRKTTPGLRPLEKYAVRCGGGSNKRMGLYDVAMVKDNHVAAAGSVAAAVALVRERAPRITVQVECDTLAQVGEALDAGADFLLLDNMTPDQLRQAVALVGDLDVDLEATGGLTLDVAREVADTGIDYLSVGALTHSSPILDLALDLRALDLRAG</sequence>
<dbReference type="Gene3D" id="3.20.20.70">
    <property type="entry name" value="Aldolase class I"/>
    <property type="match status" value="1"/>
</dbReference>